<evidence type="ECO:0000313" key="1">
    <source>
        <dbReference type="EMBL" id="KAH1178535.1"/>
    </source>
</evidence>
<organism evidence="1 2">
    <name type="scientific">Mauremys mutica</name>
    <name type="common">yellowpond turtle</name>
    <dbReference type="NCBI Taxonomy" id="74926"/>
    <lineage>
        <taxon>Eukaryota</taxon>
        <taxon>Metazoa</taxon>
        <taxon>Chordata</taxon>
        <taxon>Craniata</taxon>
        <taxon>Vertebrata</taxon>
        <taxon>Euteleostomi</taxon>
        <taxon>Archelosauria</taxon>
        <taxon>Testudinata</taxon>
        <taxon>Testudines</taxon>
        <taxon>Cryptodira</taxon>
        <taxon>Durocryptodira</taxon>
        <taxon>Testudinoidea</taxon>
        <taxon>Geoemydidae</taxon>
        <taxon>Geoemydinae</taxon>
        <taxon>Mauremys</taxon>
    </lineage>
</organism>
<protein>
    <submittedName>
        <fullName evidence="1">Uncharacterized protein</fullName>
    </submittedName>
</protein>
<dbReference type="EMBL" id="JAHDVG010000474">
    <property type="protein sequence ID" value="KAH1178535.1"/>
    <property type="molecule type" value="Genomic_DNA"/>
</dbReference>
<dbReference type="Proteomes" id="UP000827986">
    <property type="component" value="Unassembled WGS sequence"/>
</dbReference>
<comment type="caution">
    <text evidence="1">The sequence shown here is derived from an EMBL/GenBank/DDBJ whole genome shotgun (WGS) entry which is preliminary data.</text>
</comment>
<keyword evidence="2" id="KW-1185">Reference proteome</keyword>
<gene>
    <name evidence="1" type="ORF">KIL84_012237</name>
</gene>
<evidence type="ECO:0000313" key="2">
    <source>
        <dbReference type="Proteomes" id="UP000827986"/>
    </source>
</evidence>
<name>A0A9D3XGA9_9SAUR</name>
<sequence length="106" mass="11728">MPWPGACGTADRQLCIHYSHAPSPDSEQCLKTRLSLCWILLKCFAEVGTEPALLVHPIVSVTTGFLGAQTKLCPLKLHTTLNDLELDPEPLNKSGTYLESRIWLLL</sequence>
<reference evidence="1" key="1">
    <citation type="submission" date="2021-09" db="EMBL/GenBank/DDBJ databases">
        <title>The genome of Mauremys mutica provides insights into the evolution of semi-aquatic lifestyle.</title>
        <authorList>
            <person name="Gong S."/>
            <person name="Gao Y."/>
        </authorList>
    </citation>
    <scope>NUCLEOTIDE SEQUENCE</scope>
    <source>
        <strain evidence="1">MM-2020</strain>
        <tissue evidence="1">Muscle</tissue>
    </source>
</reference>
<dbReference type="AlphaFoldDB" id="A0A9D3XGA9"/>
<accession>A0A9D3XGA9</accession>
<proteinExistence type="predicted"/>